<sequence>MTGRVGAQLSAQQIPESHWSSPRPERRGRQLRPHDSPTPSRARSRWRSAQRFPTSRRALSLSVTSRRNLSPSVSFSSSGPGLRDVTSTVRVCQLRLQVRVE</sequence>
<evidence type="ECO:0000313" key="3">
    <source>
        <dbReference type="Proteomes" id="UP001152803"/>
    </source>
</evidence>
<reference evidence="2" key="1">
    <citation type="journal article" date="2023" name="Science">
        <title>Genome structures resolve the early diversification of teleost fishes.</title>
        <authorList>
            <person name="Parey E."/>
            <person name="Louis A."/>
            <person name="Montfort J."/>
            <person name="Bouchez O."/>
            <person name="Roques C."/>
            <person name="Iampietro C."/>
            <person name="Lluch J."/>
            <person name="Castinel A."/>
            <person name="Donnadieu C."/>
            <person name="Desvignes T."/>
            <person name="Floi Bucao C."/>
            <person name="Jouanno E."/>
            <person name="Wen M."/>
            <person name="Mejri S."/>
            <person name="Dirks R."/>
            <person name="Jansen H."/>
            <person name="Henkel C."/>
            <person name="Chen W.J."/>
            <person name="Zahm M."/>
            <person name="Cabau C."/>
            <person name="Klopp C."/>
            <person name="Thompson A.W."/>
            <person name="Robinson-Rechavi M."/>
            <person name="Braasch I."/>
            <person name="Lecointre G."/>
            <person name="Bobe J."/>
            <person name="Postlethwait J.H."/>
            <person name="Berthelot C."/>
            <person name="Roest Crollius H."/>
            <person name="Guiguen Y."/>
        </authorList>
    </citation>
    <scope>NUCLEOTIDE SEQUENCE</scope>
    <source>
        <strain evidence="2">Concon-B</strain>
    </source>
</reference>
<dbReference type="AlphaFoldDB" id="A0A9Q1I9H1"/>
<dbReference type="Proteomes" id="UP001152803">
    <property type="component" value="Unassembled WGS sequence"/>
</dbReference>
<dbReference type="EMBL" id="JAFJMO010000001">
    <property type="protein sequence ID" value="KAJ8288808.1"/>
    <property type="molecule type" value="Genomic_DNA"/>
</dbReference>
<feature type="region of interest" description="Disordered" evidence="1">
    <location>
        <begin position="1"/>
        <end position="86"/>
    </location>
</feature>
<name>A0A9Q1I9H1_CONCO</name>
<evidence type="ECO:0000313" key="2">
    <source>
        <dbReference type="EMBL" id="KAJ8288808.1"/>
    </source>
</evidence>
<organism evidence="2 3">
    <name type="scientific">Conger conger</name>
    <name type="common">Conger eel</name>
    <name type="synonym">Muraena conger</name>
    <dbReference type="NCBI Taxonomy" id="82655"/>
    <lineage>
        <taxon>Eukaryota</taxon>
        <taxon>Metazoa</taxon>
        <taxon>Chordata</taxon>
        <taxon>Craniata</taxon>
        <taxon>Vertebrata</taxon>
        <taxon>Euteleostomi</taxon>
        <taxon>Actinopterygii</taxon>
        <taxon>Neopterygii</taxon>
        <taxon>Teleostei</taxon>
        <taxon>Anguilliformes</taxon>
        <taxon>Congridae</taxon>
        <taxon>Conger</taxon>
    </lineage>
</organism>
<feature type="compositionally biased region" description="Polar residues" evidence="1">
    <location>
        <begin position="9"/>
        <end position="20"/>
    </location>
</feature>
<feature type="compositionally biased region" description="Low complexity" evidence="1">
    <location>
        <begin position="65"/>
        <end position="82"/>
    </location>
</feature>
<keyword evidence="3" id="KW-1185">Reference proteome</keyword>
<gene>
    <name evidence="2" type="ORF">COCON_G00014670</name>
</gene>
<comment type="caution">
    <text evidence="2">The sequence shown here is derived from an EMBL/GenBank/DDBJ whole genome shotgun (WGS) entry which is preliminary data.</text>
</comment>
<evidence type="ECO:0000256" key="1">
    <source>
        <dbReference type="SAM" id="MobiDB-lite"/>
    </source>
</evidence>
<accession>A0A9Q1I9H1</accession>
<protein>
    <submittedName>
        <fullName evidence="2">Uncharacterized protein</fullName>
    </submittedName>
</protein>
<proteinExistence type="predicted"/>
<feature type="compositionally biased region" description="Basic and acidic residues" evidence="1">
    <location>
        <begin position="23"/>
        <end position="35"/>
    </location>
</feature>